<dbReference type="EMBL" id="MF372957">
    <property type="protein sequence ID" value="AXE43459.1"/>
    <property type="molecule type" value="Genomic_DNA"/>
</dbReference>
<dbReference type="AlphaFoldDB" id="A0A344V672"/>
<sequence>MIYKHFLSKLEGNWISQKTDYFTHTKKIEHNQSYIELKKVENILKISKKNQNILCNYIFYNKTNQTQGYYIFLKDSKSHYGNIKKITNNQINDYTFNFYTHNCIKIECVKNDLIYQEYIYFINDRFKIIISLLKDYHKYLAVSFISEIKILDQK</sequence>
<accession>A0A344V672</accession>
<evidence type="ECO:0000313" key="1">
    <source>
        <dbReference type="EMBL" id="AXE43459.1"/>
    </source>
</evidence>
<gene>
    <name evidence="1" type="primary">ycf58</name>
</gene>
<organism evidence="1">
    <name type="scientific">Gracilariopsis heteroclada</name>
    <dbReference type="NCBI Taxonomy" id="172978"/>
    <lineage>
        <taxon>Eukaryota</taxon>
        <taxon>Rhodophyta</taxon>
        <taxon>Florideophyceae</taxon>
        <taxon>Rhodymeniophycidae</taxon>
        <taxon>Gracilariales</taxon>
        <taxon>Gracilariaceae</taxon>
        <taxon>Gracilariopsis</taxon>
    </lineage>
</organism>
<geneLocation type="chloroplast" evidence="1"/>
<keyword evidence="1" id="KW-0934">Plastid</keyword>
<name>A0A344V672_9FLOR</name>
<reference evidence="1" key="1">
    <citation type="submission" date="2017-06" db="EMBL/GenBank/DDBJ databases">
        <title>Complete plastid genome of Gracilaria bailinae.</title>
        <authorList>
            <person name="Zhang L."/>
        </authorList>
    </citation>
    <scope>NUCLEOTIDE SEQUENCE</scope>
</reference>
<evidence type="ECO:0008006" key="2">
    <source>
        <dbReference type="Google" id="ProtNLM"/>
    </source>
</evidence>
<proteinExistence type="predicted"/>
<dbReference type="RefSeq" id="YP_009500297.1">
    <property type="nucleotide sequence ID" value="NC_038100.1"/>
</dbReference>
<dbReference type="InterPro" id="IPR012674">
    <property type="entry name" value="Calycin"/>
</dbReference>
<dbReference type="Gene3D" id="2.40.128.20">
    <property type="match status" value="1"/>
</dbReference>
<dbReference type="GeneID" id="37504313"/>
<keyword evidence="1" id="KW-0150">Chloroplast</keyword>
<protein>
    <recommendedName>
        <fullName evidence="2">Chromophore lyase CpcS/CpeS</fullName>
    </recommendedName>
</protein>